<dbReference type="SMART" id="SM00342">
    <property type="entry name" value="HTH_ARAC"/>
    <property type="match status" value="1"/>
</dbReference>
<dbReference type="PANTHER" id="PTHR43280">
    <property type="entry name" value="ARAC-FAMILY TRANSCRIPTIONAL REGULATOR"/>
    <property type="match status" value="1"/>
</dbReference>
<accession>A0ABT2RWY6</accession>
<dbReference type="Proteomes" id="UP001652461">
    <property type="component" value="Unassembled WGS sequence"/>
</dbReference>
<evidence type="ECO:0000256" key="2">
    <source>
        <dbReference type="ARBA" id="ARBA00023125"/>
    </source>
</evidence>
<evidence type="ECO:0000256" key="3">
    <source>
        <dbReference type="ARBA" id="ARBA00023163"/>
    </source>
</evidence>
<dbReference type="Gene3D" id="1.10.10.60">
    <property type="entry name" value="Homeodomain-like"/>
    <property type="match status" value="2"/>
</dbReference>
<feature type="domain" description="HTH araC/xylS-type" evidence="4">
    <location>
        <begin position="183"/>
        <end position="281"/>
    </location>
</feature>
<dbReference type="InterPro" id="IPR014710">
    <property type="entry name" value="RmlC-like_jellyroll"/>
</dbReference>
<keyword evidence="3" id="KW-0804">Transcription</keyword>
<evidence type="ECO:0000259" key="4">
    <source>
        <dbReference type="PROSITE" id="PS01124"/>
    </source>
</evidence>
<keyword evidence="1" id="KW-0805">Transcription regulation</keyword>
<dbReference type="PROSITE" id="PS01124">
    <property type="entry name" value="HTH_ARAC_FAMILY_2"/>
    <property type="match status" value="1"/>
</dbReference>
<dbReference type="InterPro" id="IPR011051">
    <property type="entry name" value="RmlC_Cupin_sf"/>
</dbReference>
<dbReference type="EMBL" id="JAOQKC010000009">
    <property type="protein sequence ID" value="MCU6696824.1"/>
    <property type="molecule type" value="Genomic_DNA"/>
</dbReference>
<dbReference type="RefSeq" id="WP_158363308.1">
    <property type="nucleotide sequence ID" value="NZ_JAOQKC010000009.1"/>
</dbReference>
<gene>
    <name evidence="5" type="ORF">OCV63_07920</name>
</gene>
<dbReference type="InterPro" id="IPR009057">
    <property type="entry name" value="Homeodomain-like_sf"/>
</dbReference>
<organism evidence="5 6">
    <name type="scientific">Laedolimicola ammoniilytica</name>
    <dbReference type="NCBI Taxonomy" id="2981771"/>
    <lineage>
        <taxon>Bacteria</taxon>
        <taxon>Bacillati</taxon>
        <taxon>Bacillota</taxon>
        <taxon>Clostridia</taxon>
        <taxon>Lachnospirales</taxon>
        <taxon>Lachnospiraceae</taxon>
        <taxon>Laedolimicola</taxon>
    </lineage>
</organism>
<proteinExistence type="predicted"/>
<dbReference type="InterPro" id="IPR003313">
    <property type="entry name" value="AraC-bd"/>
</dbReference>
<protein>
    <submittedName>
        <fullName evidence="5">AraC family transcriptional regulator</fullName>
    </submittedName>
</protein>
<dbReference type="PANTHER" id="PTHR43280:SF34">
    <property type="entry name" value="ARAC-FAMILY TRANSCRIPTIONAL REGULATOR"/>
    <property type="match status" value="1"/>
</dbReference>
<evidence type="ECO:0000256" key="1">
    <source>
        <dbReference type="ARBA" id="ARBA00023015"/>
    </source>
</evidence>
<evidence type="ECO:0000313" key="6">
    <source>
        <dbReference type="Proteomes" id="UP001652461"/>
    </source>
</evidence>
<dbReference type="Pfam" id="PF02311">
    <property type="entry name" value="AraC_binding"/>
    <property type="match status" value="1"/>
</dbReference>
<dbReference type="Gene3D" id="2.60.120.10">
    <property type="entry name" value="Jelly Rolls"/>
    <property type="match status" value="1"/>
</dbReference>
<comment type="caution">
    <text evidence="5">The sequence shown here is derived from an EMBL/GenBank/DDBJ whole genome shotgun (WGS) entry which is preliminary data.</text>
</comment>
<dbReference type="SUPFAM" id="SSF51182">
    <property type="entry name" value="RmlC-like cupins"/>
    <property type="match status" value="1"/>
</dbReference>
<keyword evidence="2" id="KW-0238">DNA-binding</keyword>
<evidence type="ECO:0000313" key="5">
    <source>
        <dbReference type="EMBL" id="MCU6696824.1"/>
    </source>
</evidence>
<reference evidence="5 6" key="1">
    <citation type="journal article" date="2021" name="ISME Commun">
        <title>Automated analysis of genomic sequences facilitates high-throughput and comprehensive description of bacteria.</title>
        <authorList>
            <person name="Hitch T.C.A."/>
        </authorList>
    </citation>
    <scope>NUCLEOTIDE SEQUENCE [LARGE SCALE GENOMIC DNA]</scope>
    <source>
        <strain evidence="5 6">Sanger_04</strain>
    </source>
</reference>
<keyword evidence="6" id="KW-1185">Reference proteome</keyword>
<dbReference type="SUPFAM" id="SSF46689">
    <property type="entry name" value="Homeodomain-like"/>
    <property type="match status" value="2"/>
</dbReference>
<name>A0ABT2RWY6_9FIRM</name>
<sequence length="287" mass="33595">MTKRIIMEKLFHESTPFPYSLQKCEVEDMEPVCHIHPHCQITQNLKGKIAYRIDEQQIWLEEGDILLINSHIPHACEAEEKSIRRNMGFYPEMLEVGTYCKAYDSFLRILYSNMYPYILLKKVDCDRMHITEILEEIFSIPEKGYIAVDGLIHNRIVDISIALIQWMVKKENKDIQRINGVLCRSMEYIEANCREAIKIRDVAEAAGLNSSYFSHCFKKNMGISFKQYLNRKRLEAAAIELTTTEEQISYIAFSCGFGSVTSFYQNFMDFYKLSPKRFRELNTKITS</sequence>
<dbReference type="InterPro" id="IPR018060">
    <property type="entry name" value="HTH_AraC"/>
</dbReference>
<dbReference type="Pfam" id="PF12833">
    <property type="entry name" value="HTH_18"/>
    <property type="match status" value="1"/>
</dbReference>